<organism evidence="1 2">
    <name type="scientific">Puccinia sorghi</name>
    <dbReference type="NCBI Taxonomy" id="27349"/>
    <lineage>
        <taxon>Eukaryota</taxon>
        <taxon>Fungi</taxon>
        <taxon>Dikarya</taxon>
        <taxon>Basidiomycota</taxon>
        <taxon>Pucciniomycotina</taxon>
        <taxon>Pucciniomycetes</taxon>
        <taxon>Pucciniales</taxon>
        <taxon>Pucciniaceae</taxon>
        <taxon>Puccinia</taxon>
    </lineage>
</organism>
<sequence length="226" mass="25479">MILKAEGNTQNLLSDSNFPKDTHTILNRSLNVNLETTVCCLTCYTLFFPPNLPSVCPYCETPQSKPCGTQVFGVKKLFHGQAPSVERPLCTFIWKKLSNWIPCPTRQINFKLCSLFFIDWFNPRGNKLAGKQMSVGIVLMNLAGFASHSAKKICSWATTTWGKLTKDIKQLAYYANPQRPGRHPSRHRRLLISFCTRYDAQMDGRSAYAPLPQGRGSRSQCEAVLI</sequence>
<name>A0A0L6V2D6_9BASI</name>
<proteinExistence type="predicted"/>
<protein>
    <submittedName>
        <fullName evidence="1">Uncharacterized protein</fullName>
    </submittedName>
</protein>
<evidence type="ECO:0000313" key="2">
    <source>
        <dbReference type="Proteomes" id="UP000037035"/>
    </source>
</evidence>
<keyword evidence="2" id="KW-1185">Reference proteome</keyword>
<gene>
    <name evidence="1" type="ORF">VP01_2887g1</name>
</gene>
<comment type="caution">
    <text evidence="1">The sequence shown here is derived from an EMBL/GenBank/DDBJ whole genome shotgun (WGS) entry which is preliminary data.</text>
</comment>
<evidence type="ECO:0000313" key="1">
    <source>
        <dbReference type="EMBL" id="KNZ54672.1"/>
    </source>
</evidence>
<reference evidence="1 2" key="1">
    <citation type="submission" date="2015-08" db="EMBL/GenBank/DDBJ databases">
        <title>Next Generation Sequencing and Analysis of the Genome of Puccinia sorghi L Schw, the Causal Agent of Maize Common Rust.</title>
        <authorList>
            <person name="Rochi L."/>
            <person name="Burguener G."/>
            <person name="Darino M."/>
            <person name="Turjanski A."/>
            <person name="Kreff E."/>
            <person name="Dieguez M.J."/>
            <person name="Sacco F."/>
        </authorList>
    </citation>
    <scope>NUCLEOTIDE SEQUENCE [LARGE SCALE GENOMIC DNA]</scope>
    <source>
        <strain evidence="1 2">RO10H11247</strain>
    </source>
</reference>
<dbReference type="EMBL" id="LAVV01007820">
    <property type="protein sequence ID" value="KNZ54672.1"/>
    <property type="molecule type" value="Genomic_DNA"/>
</dbReference>
<accession>A0A0L6V2D6</accession>
<dbReference type="VEuPathDB" id="FungiDB:VP01_2887g1"/>
<dbReference type="Proteomes" id="UP000037035">
    <property type="component" value="Unassembled WGS sequence"/>
</dbReference>
<dbReference type="AlphaFoldDB" id="A0A0L6V2D6"/>